<dbReference type="EMBL" id="SNRW01000028">
    <property type="protein sequence ID" value="KAA6404107.1"/>
    <property type="molecule type" value="Genomic_DNA"/>
</dbReference>
<feature type="coiled-coil region" evidence="1">
    <location>
        <begin position="67"/>
        <end position="94"/>
    </location>
</feature>
<dbReference type="AlphaFoldDB" id="A0A5J4XA91"/>
<evidence type="ECO:0000313" key="2">
    <source>
        <dbReference type="EMBL" id="KAA6404107.1"/>
    </source>
</evidence>
<keyword evidence="1" id="KW-0175">Coiled coil</keyword>
<evidence type="ECO:0000256" key="1">
    <source>
        <dbReference type="SAM" id="Coils"/>
    </source>
</evidence>
<protein>
    <submittedName>
        <fullName evidence="2">Uncharacterized protein</fullName>
    </submittedName>
</protein>
<dbReference type="Proteomes" id="UP000324800">
    <property type="component" value="Unassembled WGS sequence"/>
</dbReference>
<name>A0A5J4XA91_9EUKA</name>
<accession>A0A5J4XA91</accession>
<proteinExistence type="predicted"/>
<gene>
    <name evidence="2" type="ORF">EZS28_000361</name>
</gene>
<evidence type="ECO:0000313" key="3">
    <source>
        <dbReference type="Proteomes" id="UP000324800"/>
    </source>
</evidence>
<sequence length="265" mass="30688">MATVESSSFESNSNESINVKYETLEKGSKHNEQIIAQPIEQRYEQPTEQTISDLLIFEGCIETRLEKQQEAYRLEKLQKQVEQVQNDKTQVDQLLDAFEPIFEQHYQEFQNKTISERIKNAMINAVKYTKICQQECDKKQVTGKLINLTLVDDGDLCVIDIDINHELPNENIDEIRQNIIDSMLPINVGIVKTPHGGLHTYCNRSGYILPANRCVKCIVLDNFEIDVFGQMFKNKDYADDSEQKELVQNRVVRSYSSFQETKNNK</sequence>
<comment type="caution">
    <text evidence="2">The sequence shown here is derived from an EMBL/GenBank/DDBJ whole genome shotgun (WGS) entry which is preliminary data.</text>
</comment>
<organism evidence="2 3">
    <name type="scientific">Streblomastix strix</name>
    <dbReference type="NCBI Taxonomy" id="222440"/>
    <lineage>
        <taxon>Eukaryota</taxon>
        <taxon>Metamonada</taxon>
        <taxon>Preaxostyla</taxon>
        <taxon>Oxymonadida</taxon>
        <taxon>Streblomastigidae</taxon>
        <taxon>Streblomastix</taxon>
    </lineage>
</organism>
<reference evidence="2 3" key="1">
    <citation type="submission" date="2019-03" db="EMBL/GenBank/DDBJ databases">
        <title>Single cell metagenomics reveals metabolic interactions within the superorganism composed of flagellate Streblomastix strix and complex community of Bacteroidetes bacteria on its surface.</title>
        <authorList>
            <person name="Treitli S.C."/>
            <person name="Kolisko M."/>
            <person name="Husnik F."/>
            <person name="Keeling P."/>
            <person name="Hampl V."/>
        </authorList>
    </citation>
    <scope>NUCLEOTIDE SEQUENCE [LARGE SCALE GENOMIC DNA]</scope>
    <source>
        <strain evidence="2">ST1C</strain>
    </source>
</reference>